<sequence>MWQLDTISLLFVGALILSAATTWLLLRNGGKFGMDKPDSYRKQHEKPISRLGGLPIVLALAAGFVVLAYRQPEFAHKWLPIIATNVLIFIVGFLDDLHPLGARIKLVGQIGVAMVLYSLGISIDMLSNPLGAGNFSLGWWSLPLTVIWLVSIPNIINLIDGMDGLATGFGMFLCVTLAFIGHFANMADVVLMSTVMAGALAGFLIFNFPPARIFLGDGGAYLIGFFVASVSLVSSNKGAVMAGLLVMLIALGVPILDTLFAIIRRAVRGVPIFRADAEHIHHRLMVLGFSKAKALVALYSVCLVLSLMGISVLWSRGISLPIVGAVVFLLALSAARYLGYVRSWRTLKAQFQEAMVRRQQMLFTNAYTRVLEWEIERCKSGDEFETLLMHTIDRVGLSPDPRPGFKPSVLTLSNDRMVTLYFPGPEDAEPLWRARTDLFTIVLSLAQEKWGESCTSRLHAIPTEAAIQPINALH</sequence>
<feature type="binding site" evidence="7">
    <location>
        <position position="217"/>
    </location>
    <ligand>
        <name>Mg(2+)</name>
        <dbReference type="ChEBI" id="CHEBI:18420"/>
    </ligand>
</feature>
<dbReference type="PANTHER" id="PTHR22926:SF3">
    <property type="entry name" value="UNDECAPRENYL-PHOSPHATE ALPHA-N-ACETYLGLUCOSAMINYL 1-PHOSPHATE TRANSFERASE"/>
    <property type="match status" value="1"/>
</dbReference>
<evidence type="ECO:0000256" key="6">
    <source>
        <dbReference type="ARBA" id="ARBA00023136"/>
    </source>
</evidence>
<dbReference type="OrthoDB" id="9783652at2"/>
<evidence type="ECO:0000256" key="3">
    <source>
        <dbReference type="ARBA" id="ARBA00022679"/>
    </source>
</evidence>
<evidence type="ECO:0000256" key="7">
    <source>
        <dbReference type="PIRSR" id="PIRSR600715-1"/>
    </source>
</evidence>
<dbReference type="GO" id="GO:0046872">
    <property type="term" value="F:metal ion binding"/>
    <property type="evidence" value="ECO:0007669"/>
    <property type="project" value="UniProtKB-KW"/>
</dbReference>
<feature type="transmembrane region" description="Helical" evidence="8">
    <location>
        <begin position="47"/>
        <end position="69"/>
    </location>
</feature>
<evidence type="ECO:0000256" key="4">
    <source>
        <dbReference type="ARBA" id="ARBA00022692"/>
    </source>
</evidence>
<keyword evidence="10" id="KW-1185">Reference proteome</keyword>
<accession>A0A5R8KC92</accession>
<dbReference type="PROSITE" id="PS01348">
    <property type="entry name" value="MRAY_2"/>
    <property type="match status" value="1"/>
</dbReference>
<dbReference type="GO" id="GO:0071555">
    <property type="term" value="P:cell wall organization"/>
    <property type="evidence" value="ECO:0007669"/>
    <property type="project" value="TreeGrafter"/>
</dbReference>
<feature type="transmembrane region" description="Helical" evidence="8">
    <location>
        <begin position="213"/>
        <end position="233"/>
    </location>
</feature>
<protein>
    <submittedName>
        <fullName evidence="9">Undecaprenyl/decaprenyl-phosphate alpha-N-acetylglucosaminyl 1-phosphate transferase</fullName>
    </submittedName>
</protein>
<evidence type="ECO:0000256" key="1">
    <source>
        <dbReference type="ARBA" id="ARBA00004651"/>
    </source>
</evidence>
<feature type="transmembrane region" description="Helical" evidence="8">
    <location>
        <begin position="239"/>
        <end position="263"/>
    </location>
</feature>
<feature type="transmembrane region" description="Helical" evidence="8">
    <location>
        <begin position="138"/>
        <end position="158"/>
    </location>
</feature>
<dbReference type="AlphaFoldDB" id="A0A5R8KC92"/>
<dbReference type="RefSeq" id="WP_138086989.1">
    <property type="nucleotide sequence ID" value="NZ_VAUV01000010.1"/>
</dbReference>
<gene>
    <name evidence="9" type="ORF">FEM03_14475</name>
</gene>
<dbReference type="Pfam" id="PF00953">
    <property type="entry name" value="Glycos_transf_4"/>
    <property type="match status" value="1"/>
</dbReference>
<reference evidence="9 10" key="1">
    <citation type="submission" date="2019-05" db="EMBL/GenBank/DDBJ databases">
        <title>Verrucobacter flavum gen. nov., sp. nov. a new member of the family Verrucomicrobiaceae.</title>
        <authorList>
            <person name="Szuroczki S."/>
            <person name="Abbaszade G."/>
            <person name="Szabo A."/>
            <person name="Felfoldi T."/>
            <person name="Schumann P."/>
            <person name="Boka K."/>
            <person name="Keki Z."/>
            <person name="Toumi M."/>
            <person name="Toth E."/>
        </authorList>
    </citation>
    <scope>NUCLEOTIDE SEQUENCE [LARGE SCALE GENOMIC DNA]</scope>
    <source>
        <strain evidence="9 10">MG-N-17</strain>
    </source>
</reference>
<organism evidence="9 10">
    <name type="scientific">Phragmitibacter flavus</name>
    <dbReference type="NCBI Taxonomy" id="2576071"/>
    <lineage>
        <taxon>Bacteria</taxon>
        <taxon>Pseudomonadati</taxon>
        <taxon>Verrucomicrobiota</taxon>
        <taxon>Verrucomicrobiia</taxon>
        <taxon>Verrucomicrobiales</taxon>
        <taxon>Verrucomicrobiaceae</taxon>
        <taxon>Phragmitibacter</taxon>
    </lineage>
</organism>
<keyword evidence="4 8" id="KW-0812">Transmembrane</keyword>
<name>A0A5R8KC92_9BACT</name>
<evidence type="ECO:0000256" key="5">
    <source>
        <dbReference type="ARBA" id="ARBA00022989"/>
    </source>
</evidence>
<dbReference type="InterPro" id="IPR018480">
    <property type="entry name" value="PNAcMuramoyl-5peptid_Trfase_CS"/>
</dbReference>
<feature type="transmembrane region" description="Helical" evidence="8">
    <location>
        <begin position="189"/>
        <end position="206"/>
    </location>
</feature>
<dbReference type="Proteomes" id="UP000306196">
    <property type="component" value="Unassembled WGS sequence"/>
</dbReference>
<feature type="transmembrane region" description="Helical" evidence="8">
    <location>
        <begin position="106"/>
        <end position="126"/>
    </location>
</feature>
<keyword evidence="5 8" id="KW-1133">Transmembrane helix</keyword>
<evidence type="ECO:0000256" key="8">
    <source>
        <dbReference type="SAM" id="Phobius"/>
    </source>
</evidence>
<keyword evidence="3 9" id="KW-0808">Transferase</keyword>
<evidence type="ECO:0000256" key="2">
    <source>
        <dbReference type="ARBA" id="ARBA00022475"/>
    </source>
</evidence>
<evidence type="ECO:0000313" key="10">
    <source>
        <dbReference type="Proteomes" id="UP000306196"/>
    </source>
</evidence>
<feature type="transmembrane region" description="Helical" evidence="8">
    <location>
        <begin position="6"/>
        <end position="26"/>
    </location>
</feature>
<feature type="binding site" evidence="7">
    <location>
        <position position="157"/>
    </location>
    <ligand>
        <name>Mg(2+)</name>
        <dbReference type="ChEBI" id="CHEBI:18420"/>
    </ligand>
</feature>
<dbReference type="PANTHER" id="PTHR22926">
    <property type="entry name" value="PHOSPHO-N-ACETYLMURAMOYL-PENTAPEPTIDE-TRANSFERASE"/>
    <property type="match status" value="1"/>
</dbReference>
<keyword evidence="6 8" id="KW-0472">Membrane</keyword>
<feature type="transmembrane region" description="Helical" evidence="8">
    <location>
        <begin position="75"/>
        <end position="94"/>
    </location>
</feature>
<proteinExistence type="predicted"/>
<comment type="subcellular location">
    <subcellularLocation>
        <location evidence="1">Cell membrane</location>
        <topology evidence="1">Multi-pass membrane protein</topology>
    </subcellularLocation>
</comment>
<dbReference type="EMBL" id="VAUV01000010">
    <property type="protein sequence ID" value="TLD69934.1"/>
    <property type="molecule type" value="Genomic_DNA"/>
</dbReference>
<dbReference type="GO" id="GO:0009103">
    <property type="term" value="P:lipopolysaccharide biosynthetic process"/>
    <property type="evidence" value="ECO:0007669"/>
    <property type="project" value="TreeGrafter"/>
</dbReference>
<feature type="transmembrane region" description="Helical" evidence="8">
    <location>
        <begin position="294"/>
        <end position="314"/>
    </location>
</feature>
<evidence type="ECO:0000313" key="9">
    <source>
        <dbReference type="EMBL" id="TLD69934.1"/>
    </source>
</evidence>
<keyword evidence="2" id="KW-1003">Cell membrane</keyword>
<dbReference type="GO" id="GO:0016780">
    <property type="term" value="F:phosphotransferase activity, for other substituted phosphate groups"/>
    <property type="evidence" value="ECO:0007669"/>
    <property type="project" value="InterPro"/>
</dbReference>
<feature type="transmembrane region" description="Helical" evidence="8">
    <location>
        <begin position="320"/>
        <end position="338"/>
    </location>
</feature>
<keyword evidence="7" id="KW-0479">Metal-binding</keyword>
<dbReference type="GO" id="GO:0005886">
    <property type="term" value="C:plasma membrane"/>
    <property type="evidence" value="ECO:0007669"/>
    <property type="project" value="UniProtKB-SubCell"/>
</dbReference>
<feature type="transmembrane region" description="Helical" evidence="8">
    <location>
        <begin position="165"/>
        <end position="183"/>
    </location>
</feature>
<comment type="cofactor">
    <cofactor evidence="7">
        <name>Mg(2+)</name>
        <dbReference type="ChEBI" id="CHEBI:18420"/>
    </cofactor>
</comment>
<dbReference type="InterPro" id="IPR000715">
    <property type="entry name" value="Glycosyl_transferase_4"/>
</dbReference>
<comment type="caution">
    <text evidence="9">The sequence shown here is derived from an EMBL/GenBank/DDBJ whole genome shotgun (WGS) entry which is preliminary data.</text>
</comment>
<keyword evidence="7" id="KW-0460">Magnesium</keyword>
<dbReference type="CDD" id="cd06853">
    <property type="entry name" value="GT_WecA_like"/>
    <property type="match status" value="1"/>
</dbReference>
<dbReference type="GO" id="GO:0044038">
    <property type="term" value="P:cell wall macromolecule biosynthetic process"/>
    <property type="evidence" value="ECO:0007669"/>
    <property type="project" value="TreeGrafter"/>
</dbReference>